<evidence type="ECO:0000313" key="1">
    <source>
        <dbReference type="EMBL" id="MDR6205403.1"/>
    </source>
</evidence>
<name>A0ABD5CJA6_9BURK</name>
<gene>
    <name evidence="1" type="ORF">QF025_004123</name>
</gene>
<organism evidence="1 2">
    <name type="scientific">Paraburkholderia graminis</name>
    <dbReference type="NCBI Taxonomy" id="60548"/>
    <lineage>
        <taxon>Bacteria</taxon>
        <taxon>Pseudomonadati</taxon>
        <taxon>Pseudomonadota</taxon>
        <taxon>Betaproteobacteria</taxon>
        <taxon>Burkholderiales</taxon>
        <taxon>Burkholderiaceae</taxon>
        <taxon>Paraburkholderia</taxon>
    </lineage>
</organism>
<sequence>MRSYLEGSPGRTYDSGSTEFCKPYLFSVWTSKQALAHLYLH</sequence>
<evidence type="ECO:0000313" key="2">
    <source>
        <dbReference type="Proteomes" id="UP001245184"/>
    </source>
</evidence>
<accession>A0ABD5CJA6</accession>
<reference evidence="1 2" key="1">
    <citation type="submission" date="2023-08" db="EMBL/GenBank/DDBJ databases">
        <title>Genome sequencing of plant associated microbes to promote plant fitness in Sorghum bicolor and Oryza sativa.</title>
        <authorList>
            <person name="Coleman-Derr D."/>
        </authorList>
    </citation>
    <scope>NUCLEOTIDE SEQUENCE [LARGE SCALE GENOMIC DNA]</scope>
    <source>
        <strain evidence="1 2">SLBN-33</strain>
    </source>
</reference>
<dbReference type="EMBL" id="JAVIZN010000002">
    <property type="protein sequence ID" value="MDR6205403.1"/>
    <property type="molecule type" value="Genomic_DNA"/>
</dbReference>
<comment type="caution">
    <text evidence="1">The sequence shown here is derived from an EMBL/GenBank/DDBJ whole genome shotgun (WGS) entry which is preliminary data.</text>
</comment>
<proteinExistence type="predicted"/>
<protein>
    <submittedName>
        <fullName evidence="1">Uncharacterized protein</fullName>
    </submittedName>
</protein>
<dbReference type="Proteomes" id="UP001245184">
    <property type="component" value="Unassembled WGS sequence"/>
</dbReference>
<dbReference type="AlphaFoldDB" id="A0ABD5CJA6"/>